<sequence>MSETRNCILLPLCGRSVSIHEHNDILTVTARPDCDNTVRTAAYEVLNVFVQNSAQDSAASVAQLSSVMLERLENTIPMQSQVVSVEDKTTLEDMQTSLCSVMQAIIQRLDKEIVPQGDRIMQHTAVGRNCHTEP</sequence>
<gene>
    <name evidence="3" type="ORF">VMCG_10878</name>
</gene>
<comment type="caution">
    <text evidence="3">The sequence shown here is derived from an EMBL/GenBank/DDBJ whole genome shotgun (WGS) entry which is preliminary data.</text>
</comment>
<evidence type="ECO:0000313" key="3">
    <source>
        <dbReference type="EMBL" id="ROV86851.1"/>
    </source>
</evidence>
<keyword evidence="4" id="KW-1185">Reference proteome</keyword>
<protein>
    <recommendedName>
        <fullName evidence="2">Importin subunit beta-1/Transportin-1-like TPR repeats domain-containing protein</fullName>
    </recommendedName>
</protein>
<dbReference type="InterPro" id="IPR016024">
    <property type="entry name" value="ARM-type_fold"/>
</dbReference>
<feature type="domain" description="Importin subunit beta-1/Transportin-1-like TPR repeats" evidence="2">
    <location>
        <begin position="24"/>
        <end position="123"/>
    </location>
</feature>
<dbReference type="SUPFAM" id="SSF48371">
    <property type="entry name" value="ARM repeat"/>
    <property type="match status" value="1"/>
</dbReference>
<evidence type="ECO:0000313" key="4">
    <source>
        <dbReference type="Proteomes" id="UP000283895"/>
    </source>
</evidence>
<evidence type="ECO:0000256" key="1">
    <source>
        <dbReference type="ARBA" id="ARBA00022737"/>
    </source>
</evidence>
<accession>A0A423V7S5</accession>
<keyword evidence="1" id="KW-0677">Repeat</keyword>
<proteinExistence type="predicted"/>
<name>A0A423V7S5_9PEZI</name>
<organism evidence="3 4">
    <name type="scientific">Cytospora schulzeri</name>
    <dbReference type="NCBI Taxonomy" id="448051"/>
    <lineage>
        <taxon>Eukaryota</taxon>
        <taxon>Fungi</taxon>
        <taxon>Dikarya</taxon>
        <taxon>Ascomycota</taxon>
        <taxon>Pezizomycotina</taxon>
        <taxon>Sordariomycetes</taxon>
        <taxon>Sordariomycetidae</taxon>
        <taxon>Diaporthales</taxon>
        <taxon>Cytosporaceae</taxon>
        <taxon>Cytospora</taxon>
    </lineage>
</organism>
<dbReference type="AlphaFoldDB" id="A0A423V7S5"/>
<dbReference type="EMBL" id="LKEA01000125">
    <property type="protein sequence ID" value="ROV86851.1"/>
    <property type="molecule type" value="Genomic_DNA"/>
</dbReference>
<dbReference type="InterPro" id="IPR011989">
    <property type="entry name" value="ARM-like"/>
</dbReference>
<dbReference type="STRING" id="356882.A0A423V7S5"/>
<dbReference type="Gene3D" id="1.25.10.10">
    <property type="entry name" value="Leucine-rich Repeat Variant"/>
    <property type="match status" value="1"/>
</dbReference>
<reference evidence="3 4" key="1">
    <citation type="submission" date="2015-09" db="EMBL/GenBank/DDBJ databases">
        <title>Host preference determinants of Valsa canker pathogens revealed by comparative genomics.</title>
        <authorList>
            <person name="Yin Z."/>
            <person name="Huang L."/>
        </authorList>
    </citation>
    <scope>NUCLEOTIDE SEQUENCE [LARGE SCALE GENOMIC DNA]</scope>
    <source>
        <strain evidence="3 4">03-1</strain>
    </source>
</reference>
<dbReference type="OrthoDB" id="10263328at2759"/>
<dbReference type="Pfam" id="PF25574">
    <property type="entry name" value="TPR_IMB1"/>
    <property type="match status" value="1"/>
</dbReference>
<dbReference type="InterPro" id="IPR058584">
    <property type="entry name" value="IMB1_TNPO1-like_TPR"/>
</dbReference>
<dbReference type="Proteomes" id="UP000283895">
    <property type="component" value="Unassembled WGS sequence"/>
</dbReference>
<evidence type="ECO:0000259" key="2">
    <source>
        <dbReference type="Pfam" id="PF25574"/>
    </source>
</evidence>